<dbReference type="AlphaFoldDB" id="A0A1H1R782"/>
<dbReference type="EMBL" id="LT629740">
    <property type="protein sequence ID" value="SDS31495.1"/>
    <property type="molecule type" value="Genomic_DNA"/>
</dbReference>
<accession>A0A1H1R782</accession>
<keyword evidence="3" id="KW-1185">Reference proteome</keyword>
<evidence type="ECO:0000313" key="2">
    <source>
        <dbReference type="EMBL" id="SDS31495.1"/>
    </source>
</evidence>
<protein>
    <submittedName>
        <fullName evidence="2">Uncharacterized protein</fullName>
    </submittedName>
</protein>
<keyword evidence="1" id="KW-0472">Membrane</keyword>
<reference evidence="2 3" key="1">
    <citation type="submission" date="2016-10" db="EMBL/GenBank/DDBJ databases">
        <authorList>
            <person name="de Groot N.N."/>
        </authorList>
    </citation>
    <scope>NUCLEOTIDE SEQUENCE [LARGE SCALE GENOMIC DNA]</scope>
    <source>
        <strain evidence="2 3">MP1X4</strain>
    </source>
</reference>
<evidence type="ECO:0000256" key="1">
    <source>
        <dbReference type="SAM" id="Phobius"/>
    </source>
</evidence>
<proteinExistence type="predicted"/>
<name>A0A1H1R782_MUCMA</name>
<feature type="transmembrane region" description="Helical" evidence="1">
    <location>
        <begin position="40"/>
        <end position="58"/>
    </location>
</feature>
<gene>
    <name evidence="2" type="ORF">SAMN05216490_0932</name>
</gene>
<feature type="transmembrane region" description="Helical" evidence="1">
    <location>
        <begin position="101"/>
        <end position="119"/>
    </location>
</feature>
<sequence length="128" mass="14868">MKISKILISFLLFTCLLAVPPLLLQYFDNGDLLVPNFWTIFFFISALTLIIIVTVLLVQQKNNEMYAAAFLGATTFKLLACLIFVLIFIKKSHPEKLNFVLDFMYLYFLNTVFEIYGLLRNLRNQNSK</sequence>
<keyword evidence="1" id="KW-1133">Transmembrane helix</keyword>
<evidence type="ECO:0000313" key="3">
    <source>
        <dbReference type="Proteomes" id="UP000199679"/>
    </source>
</evidence>
<dbReference type="RefSeq" id="WP_091369800.1">
    <property type="nucleotide sequence ID" value="NZ_LT629740.1"/>
</dbReference>
<dbReference type="OrthoDB" id="981547at2"/>
<organism evidence="2 3">
    <name type="scientific">Mucilaginibacter mallensis</name>
    <dbReference type="NCBI Taxonomy" id="652787"/>
    <lineage>
        <taxon>Bacteria</taxon>
        <taxon>Pseudomonadati</taxon>
        <taxon>Bacteroidota</taxon>
        <taxon>Sphingobacteriia</taxon>
        <taxon>Sphingobacteriales</taxon>
        <taxon>Sphingobacteriaceae</taxon>
        <taxon>Mucilaginibacter</taxon>
    </lineage>
</organism>
<keyword evidence="1" id="KW-0812">Transmembrane</keyword>
<dbReference type="Proteomes" id="UP000199679">
    <property type="component" value="Chromosome I"/>
</dbReference>
<dbReference type="STRING" id="652787.SAMN05216490_0932"/>
<feature type="transmembrane region" description="Helical" evidence="1">
    <location>
        <begin position="65"/>
        <end position="89"/>
    </location>
</feature>